<dbReference type="Proteomes" id="UP000001294">
    <property type="component" value="Unassembled WGS sequence"/>
</dbReference>
<dbReference type="VEuPathDB" id="FungiDB:PMAA_066980"/>
<dbReference type="PhylomeDB" id="B6QC98"/>
<dbReference type="SMART" id="SM00855">
    <property type="entry name" value="PGAM"/>
    <property type="match status" value="1"/>
</dbReference>
<dbReference type="OrthoDB" id="496981at2759"/>
<dbReference type="InterPro" id="IPR013078">
    <property type="entry name" value="His_Pase_superF_clade-1"/>
</dbReference>
<protein>
    <recommendedName>
        <fullName evidence="3">Phosphoglycerate mutase family protein</fullName>
    </recommendedName>
</protein>
<dbReference type="Gene3D" id="3.40.50.1240">
    <property type="entry name" value="Phosphoglycerate mutase-like"/>
    <property type="match status" value="1"/>
</dbReference>
<dbReference type="InterPro" id="IPR050275">
    <property type="entry name" value="PGM_Phosphatase"/>
</dbReference>
<organism evidence="1 2">
    <name type="scientific">Talaromyces marneffei (strain ATCC 18224 / CBS 334.59 / QM 7333)</name>
    <name type="common">Penicillium marneffei</name>
    <dbReference type="NCBI Taxonomy" id="441960"/>
    <lineage>
        <taxon>Eukaryota</taxon>
        <taxon>Fungi</taxon>
        <taxon>Dikarya</taxon>
        <taxon>Ascomycota</taxon>
        <taxon>Pezizomycotina</taxon>
        <taxon>Eurotiomycetes</taxon>
        <taxon>Eurotiomycetidae</taxon>
        <taxon>Eurotiales</taxon>
        <taxon>Trichocomaceae</taxon>
        <taxon>Talaromyces</taxon>
        <taxon>Talaromyces sect. Talaromyces</taxon>
    </lineage>
</organism>
<dbReference type="PANTHER" id="PTHR48100">
    <property type="entry name" value="BROAD-SPECIFICITY PHOSPHATASE YOR283W-RELATED"/>
    <property type="match status" value="1"/>
</dbReference>
<reference evidence="2" key="1">
    <citation type="journal article" date="2015" name="Genome Announc.">
        <title>Genome sequence of the AIDS-associated pathogen Penicillium marneffei (ATCC18224) and its near taxonomic relative Talaromyces stipitatus (ATCC10500).</title>
        <authorList>
            <person name="Nierman W.C."/>
            <person name="Fedorova-Abrams N.D."/>
            <person name="Andrianopoulos A."/>
        </authorList>
    </citation>
    <scope>NUCLEOTIDE SEQUENCE [LARGE SCALE GENOMIC DNA]</scope>
    <source>
        <strain evidence="2">ATCC 18224 / CBS 334.59 / QM 7333</strain>
    </source>
</reference>
<evidence type="ECO:0008006" key="3">
    <source>
        <dbReference type="Google" id="ProtNLM"/>
    </source>
</evidence>
<dbReference type="SUPFAM" id="SSF53254">
    <property type="entry name" value="Phosphoglycerate mutase-like"/>
    <property type="match status" value="1"/>
</dbReference>
<keyword evidence="2" id="KW-1185">Reference proteome</keyword>
<sequence>MNRSSRLFRMVPRVHCVRHAQGEHNKGGDAYLISDPRLTEAGIKECQALEARFPYQSSIDLIVASPLKRTIQTALYSFQPAIKRGVRVVALAELQETSDVACDTGSDVADLKREFSEYLLASGTPVVDFSLVPEDWTKKIGKWAPSSDALINRACAARRWLRQRPEKEIVVICHGGFLHYFTQDWSGIKAEEHASAWENCDFRTYQFVDSPDNEATMLETDESRHARGAADQKVPTKEEQQKLYLQAMQTWEDRGFQNPLKLNEQFS</sequence>
<gene>
    <name evidence="1" type="ORF">PMAA_066980</name>
</gene>
<dbReference type="EMBL" id="DS995900">
    <property type="protein sequence ID" value="EEA25592.1"/>
    <property type="molecule type" value="Genomic_DNA"/>
</dbReference>
<dbReference type="GO" id="GO:0016791">
    <property type="term" value="F:phosphatase activity"/>
    <property type="evidence" value="ECO:0007669"/>
    <property type="project" value="TreeGrafter"/>
</dbReference>
<dbReference type="GO" id="GO:0005737">
    <property type="term" value="C:cytoplasm"/>
    <property type="evidence" value="ECO:0007669"/>
    <property type="project" value="TreeGrafter"/>
</dbReference>
<dbReference type="PANTHER" id="PTHR48100:SF54">
    <property type="entry name" value="PHOSPHATASE SPAC5H10.03-RELATED"/>
    <property type="match status" value="1"/>
</dbReference>
<dbReference type="Pfam" id="PF00300">
    <property type="entry name" value="His_Phos_1"/>
    <property type="match status" value="1"/>
</dbReference>
<dbReference type="HOGENOM" id="CLU_039184_1_0_1"/>
<name>B6QC98_TALMQ</name>
<accession>B6QC98</accession>
<dbReference type="CDD" id="cd07067">
    <property type="entry name" value="HP_PGM_like"/>
    <property type="match status" value="1"/>
</dbReference>
<dbReference type="InterPro" id="IPR029033">
    <property type="entry name" value="His_PPase_superfam"/>
</dbReference>
<proteinExistence type="predicted"/>
<evidence type="ECO:0000313" key="1">
    <source>
        <dbReference type="EMBL" id="EEA25592.1"/>
    </source>
</evidence>
<evidence type="ECO:0000313" key="2">
    <source>
        <dbReference type="Proteomes" id="UP000001294"/>
    </source>
</evidence>
<dbReference type="AlphaFoldDB" id="B6QC98"/>